<dbReference type="SUPFAM" id="SSF55961">
    <property type="entry name" value="Bet v1-like"/>
    <property type="match status" value="1"/>
</dbReference>
<dbReference type="Pfam" id="PF00407">
    <property type="entry name" value="Bet_v_1"/>
    <property type="match status" value="1"/>
</dbReference>
<reference evidence="2 3" key="1">
    <citation type="journal article" date="2023" name="bioRxiv">
        <title>Genome report: Whole genome sequence and annotation of Penstemon davidsonii.</title>
        <authorList>
            <person name="Ostevik K.L."/>
            <person name="Alabady M."/>
            <person name="Zhang M."/>
            <person name="Rausher M.D."/>
        </authorList>
    </citation>
    <scope>NUCLEOTIDE SEQUENCE [LARGE SCALE GENOMIC DNA]</scope>
    <source>
        <strain evidence="2">DNT005</strain>
        <tissue evidence="2">Whole leaf</tissue>
    </source>
</reference>
<dbReference type="Gene3D" id="3.30.530.20">
    <property type="match status" value="1"/>
</dbReference>
<organism evidence="2 3">
    <name type="scientific">Penstemon davidsonii</name>
    <dbReference type="NCBI Taxonomy" id="160366"/>
    <lineage>
        <taxon>Eukaryota</taxon>
        <taxon>Viridiplantae</taxon>
        <taxon>Streptophyta</taxon>
        <taxon>Embryophyta</taxon>
        <taxon>Tracheophyta</taxon>
        <taxon>Spermatophyta</taxon>
        <taxon>Magnoliopsida</taxon>
        <taxon>eudicotyledons</taxon>
        <taxon>Gunneridae</taxon>
        <taxon>Pentapetalae</taxon>
        <taxon>asterids</taxon>
        <taxon>lamiids</taxon>
        <taxon>Lamiales</taxon>
        <taxon>Plantaginaceae</taxon>
        <taxon>Cheloneae</taxon>
        <taxon>Penstemon</taxon>
    </lineage>
</organism>
<dbReference type="EMBL" id="JAYDYQ010002685">
    <property type="protein sequence ID" value="KAK4481233.1"/>
    <property type="molecule type" value="Genomic_DNA"/>
</dbReference>
<dbReference type="InterPro" id="IPR051761">
    <property type="entry name" value="MLP-like_ligand-binding"/>
</dbReference>
<feature type="domain" description="Bet v I/Major latex protein" evidence="1">
    <location>
        <begin position="2"/>
        <end position="151"/>
    </location>
</feature>
<evidence type="ECO:0000313" key="3">
    <source>
        <dbReference type="Proteomes" id="UP001291926"/>
    </source>
</evidence>
<evidence type="ECO:0000259" key="1">
    <source>
        <dbReference type="SMART" id="SM01037"/>
    </source>
</evidence>
<comment type="caution">
    <text evidence="2">The sequence shown here is derived from an EMBL/GenBank/DDBJ whole genome shotgun (WGS) entry which is preliminary data.</text>
</comment>
<gene>
    <name evidence="2" type="ORF">RD792_012116</name>
</gene>
<dbReference type="InterPro" id="IPR000916">
    <property type="entry name" value="Bet_v_I/MLP"/>
</dbReference>
<protein>
    <recommendedName>
        <fullName evidence="1">Bet v I/Major latex protein domain-containing protein</fullName>
    </recommendedName>
</protein>
<keyword evidence="3" id="KW-1185">Reference proteome</keyword>
<dbReference type="InterPro" id="IPR023393">
    <property type="entry name" value="START-like_dom_sf"/>
</dbReference>
<dbReference type="Proteomes" id="UP001291926">
    <property type="component" value="Unassembled WGS sequence"/>
</dbReference>
<sequence length="152" mass="17280">MGLHGKLVAAVEFKAGGDLYHELFRYNPNKVADITPEKIQGCDLHEGEFGKVGSIIIWRYTHEGKAKFARNLIEAADEEKKTIKYKVLEGDLMEEYKEFVATFHVETKGGIDLVTWTFGYETRNDDGEPPISLLAYFIAFTKDIENHHAVKN</sequence>
<name>A0ABR0CVY9_9LAMI</name>
<evidence type="ECO:0000313" key="2">
    <source>
        <dbReference type="EMBL" id="KAK4481233.1"/>
    </source>
</evidence>
<dbReference type="CDD" id="cd07816">
    <property type="entry name" value="Bet_v1-like"/>
    <property type="match status" value="1"/>
</dbReference>
<dbReference type="PANTHER" id="PTHR31907">
    <property type="entry name" value="MLP-LIKE PROTEIN 423"/>
    <property type="match status" value="1"/>
</dbReference>
<dbReference type="SMART" id="SM01037">
    <property type="entry name" value="Bet_v_1"/>
    <property type="match status" value="1"/>
</dbReference>
<proteinExistence type="predicted"/>
<accession>A0ABR0CVY9</accession>